<dbReference type="Gene3D" id="3.90.1010.20">
    <property type="match status" value="1"/>
</dbReference>
<evidence type="ECO:0000259" key="2">
    <source>
        <dbReference type="SMART" id="SM00900"/>
    </source>
</evidence>
<proteinExistence type="predicted"/>
<dbReference type="InterPro" id="IPR007329">
    <property type="entry name" value="FMN-bd"/>
</dbReference>
<dbReference type="EMBL" id="JBGMEG010000004">
    <property type="protein sequence ID" value="MFO3717402.1"/>
    <property type="molecule type" value="Genomic_DNA"/>
</dbReference>
<dbReference type="Pfam" id="PF04205">
    <property type="entry name" value="FMN_bind"/>
    <property type="match status" value="1"/>
</dbReference>
<name>A0ABW9N015_9FIRM</name>
<sequence>MKNLNKFALVAAMAFAFSACGNDANNTADNAETVPAEEAAPSLGEATVAGYGGDINVKVHFGEDGVIEKVETTHEETEDIGAAAIPELEKAVVEKNGTEGVDNVSGATVTSEAFKTAVDEAITNAK</sequence>
<comment type="caution">
    <text evidence="3">The sequence shown here is derived from an EMBL/GenBank/DDBJ whole genome shotgun (WGS) entry which is preliminary data.</text>
</comment>
<feature type="domain" description="FMN-binding" evidence="2">
    <location>
        <begin position="50"/>
        <end position="125"/>
    </location>
</feature>
<dbReference type="Proteomes" id="UP001637993">
    <property type="component" value="Unassembled WGS sequence"/>
</dbReference>
<keyword evidence="1" id="KW-0732">Signal</keyword>
<gene>
    <name evidence="3" type="ORF">AB9Q04_03415</name>
</gene>
<accession>A0ABW9N015</accession>
<evidence type="ECO:0000313" key="3">
    <source>
        <dbReference type="EMBL" id="MFO3717402.1"/>
    </source>
</evidence>
<feature type="chain" id="PRO_5045735099" evidence="1">
    <location>
        <begin position="22"/>
        <end position="126"/>
    </location>
</feature>
<keyword evidence="4" id="KW-1185">Reference proteome</keyword>
<reference evidence="3 4" key="1">
    <citation type="journal article" date="2025" name="Anaerobe">
        <title>Description of Anaerococcus kampingiae sp. nov., Anaerococcus groningensis sp. nov., Anaerococcus martiniensis sp. nov., and Anaerococcus cruorum sp. nov., isolated from human clinical specimens.</title>
        <authorList>
            <person name="Boiten K.E."/>
            <person name="Meijer J."/>
            <person name="van Wezel E.M."/>
            <person name="Veloo A.C.M."/>
        </authorList>
    </citation>
    <scope>NUCLEOTIDE SEQUENCE [LARGE SCALE GENOMIC DNA]</scope>
    <source>
        <strain evidence="3 4">ENR1011</strain>
    </source>
</reference>
<feature type="signal peptide" evidence="1">
    <location>
        <begin position="1"/>
        <end position="21"/>
    </location>
</feature>
<dbReference type="SMART" id="SM00900">
    <property type="entry name" value="FMN_bind"/>
    <property type="match status" value="1"/>
</dbReference>
<evidence type="ECO:0000256" key="1">
    <source>
        <dbReference type="SAM" id="SignalP"/>
    </source>
</evidence>
<dbReference type="RefSeq" id="WP_410023977.1">
    <property type="nucleotide sequence ID" value="NZ_JBGMEG010000004.1"/>
</dbReference>
<organism evidence="3 4">
    <name type="scientific">Anaerococcus groningensis</name>
    <dbReference type="NCBI Taxonomy" id="3115616"/>
    <lineage>
        <taxon>Bacteria</taxon>
        <taxon>Bacillati</taxon>
        <taxon>Bacillota</taxon>
        <taxon>Tissierellia</taxon>
        <taxon>Tissierellales</taxon>
        <taxon>Peptoniphilaceae</taxon>
        <taxon>Anaerococcus</taxon>
    </lineage>
</organism>
<protein>
    <submittedName>
        <fullName evidence="3">FMN-binding protein</fullName>
    </submittedName>
</protein>
<evidence type="ECO:0000313" key="4">
    <source>
        <dbReference type="Proteomes" id="UP001637993"/>
    </source>
</evidence>
<dbReference type="PROSITE" id="PS51257">
    <property type="entry name" value="PROKAR_LIPOPROTEIN"/>
    <property type="match status" value="1"/>
</dbReference>